<comment type="subcellular location">
    <subcellularLocation>
        <location evidence="1">Membrane</location>
        <topology evidence="1">Single-pass membrane protein</topology>
    </subcellularLocation>
</comment>
<reference evidence="5 6" key="1">
    <citation type="submission" date="2014-09" db="EMBL/GenBank/DDBJ databases">
        <title>Complete Genome Sequence of the Embu Virus Strain SPAn 880.</title>
        <authorList>
            <person name="Ibrahim M.S."/>
            <person name="Antwerpen M.H."/>
            <person name="Georgi E."/>
            <person name="Vette P."/>
            <person name="Zoeller G."/>
            <person name="Meyer H."/>
        </authorList>
    </citation>
    <scope>NUCLEOTIDE SEQUENCE [LARGE SCALE GENOMIC DNA]</scope>
    <source>
        <strain evidence="5">SPAn880</strain>
    </source>
</reference>
<dbReference type="EMBL" id="KM595078">
    <property type="protein sequence ID" value="AIT70709.1"/>
    <property type="molecule type" value="Genomic_DNA"/>
</dbReference>
<gene>
    <name evidence="5" type="primary">94</name>
</gene>
<proteinExistence type="predicted"/>
<keyword evidence="3" id="KW-1133">Transmembrane helix</keyword>
<dbReference type="GO" id="GO:0016020">
    <property type="term" value="C:membrane"/>
    <property type="evidence" value="ECO:0007669"/>
    <property type="project" value="UniProtKB-SubCell"/>
</dbReference>
<protein>
    <submittedName>
        <fullName evidence="5">Virus assembly crescent formation protein</fullName>
    </submittedName>
</protein>
<evidence type="ECO:0000256" key="4">
    <source>
        <dbReference type="ARBA" id="ARBA00023136"/>
    </source>
</evidence>
<dbReference type="InterPro" id="IPR006872">
    <property type="entry name" value="Poxvirus_H7"/>
</dbReference>
<evidence type="ECO:0000256" key="2">
    <source>
        <dbReference type="ARBA" id="ARBA00022692"/>
    </source>
</evidence>
<dbReference type="Pfam" id="PF04787">
    <property type="entry name" value="Pox_H7"/>
    <property type="match status" value="1"/>
</dbReference>
<evidence type="ECO:0000256" key="1">
    <source>
        <dbReference type="ARBA" id="ARBA00004167"/>
    </source>
</evidence>
<evidence type="ECO:0000256" key="3">
    <source>
        <dbReference type="ARBA" id="ARBA00022989"/>
    </source>
</evidence>
<evidence type="ECO:0000313" key="6">
    <source>
        <dbReference type="Proteomes" id="UP000121784"/>
    </source>
</evidence>
<accession>A0A097IVV4</accession>
<keyword evidence="4" id="KW-0472">Membrane</keyword>
<dbReference type="Proteomes" id="UP000121784">
    <property type="component" value="Segment"/>
</dbReference>
<keyword evidence="2" id="KW-0812">Transmembrane</keyword>
<sequence>MDSKFKTLSMTFFSGDLSTVDIMALNIYLFKKYPNDIIFSINKETSKFIFDFIYDNFRASDYLNINIDDITLDDCNKYATMIATDFTTYNIIKDDVEKYITSSNILKRFIKSYKTNNNKFNKKINNANKILSISKSKGIDYQYIKDLSFIC</sequence>
<organism evidence="5 6">
    <name type="scientific">Cotia virus</name>
    <dbReference type="NCBI Taxonomy" id="39444"/>
    <lineage>
        <taxon>Viruses</taxon>
        <taxon>Varidnaviria</taxon>
        <taxon>Bamfordvirae</taxon>
        <taxon>Nucleocytoviricota</taxon>
        <taxon>Pokkesviricetes</taxon>
        <taxon>Chitovirales</taxon>
        <taxon>Poxviridae</taxon>
        <taxon>Chordopoxvirinae</taxon>
        <taxon>Oryzopoxvirus</taxon>
        <taxon>Oryzopoxvirus cotia</taxon>
    </lineage>
</organism>
<evidence type="ECO:0000313" key="5">
    <source>
        <dbReference type="EMBL" id="AIT70709.1"/>
    </source>
</evidence>
<name>A0A097IVV4_9POXV</name>